<gene>
    <name evidence="1" type="ORF">BDY19DRAFT_954468</name>
</gene>
<evidence type="ECO:0000313" key="2">
    <source>
        <dbReference type="Proteomes" id="UP001055072"/>
    </source>
</evidence>
<name>A0ACB8TZR0_9APHY</name>
<dbReference type="Proteomes" id="UP001055072">
    <property type="component" value="Unassembled WGS sequence"/>
</dbReference>
<sequence length="75" mass="8898">MDKHREDARTWRFTTYTFDKLHINLKVRTQTPLSSRYTQPWLHLAILTGHQVKSSENTHVDTLTAHIFHNLTPMI</sequence>
<organism evidence="1 2">
    <name type="scientific">Irpex rosettiformis</name>
    <dbReference type="NCBI Taxonomy" id="378272"/>
    <lineage>
        <taxon>Eukaryota</taxon>
        <taxon>Fungi</taxon>
        <taxon>Dikarya</taxon>
        <taxon>Basidiomycota</taxon>
        <taxon>Agaricomycotina</taxon>
        <taxon>Agaricomycetes</taxon>
        <taxon>Polyporales</taxon>
        <taxon>Irpicaceae</taxon>
        <taxon>Irpex</taxon>
    </lineage>
</organism>
<reference evidence="1" key="1">
    <citation type="journal article" date="2021" name="Environ. Microbiol.">
        <title>Gene family expansions and transcriptome signatures uncover fungal adaptations to wood decay.</title>
        <authorList>
            <person name="Hage H."/>
            <person name="Miyauchi S."/>
            <person name="Viragh M."/>
            <person name="Drula E."/>
            <person name="Min B."/>
            <person name="Chaduli D."/>
            <person name="Navarro D."/>
            <person name="Favel A."/>
            <person name="Norest M."/>
            <person name="Lesage-Meessen L."/>
            <person name="Balint B."/>
            <person name="Merenyi Z."/>
            <person name="de Eugenio L."/>
            <person name="Morin E."/>
            <person name="Martinez A.T."/>
            <person name="Baldrian P."/>
            <person name="Stursova M."/>
            <person name="Martinez M.J."/>
            <person name="Novotny C."/>
            <person name="Magnuson J.K."/>
            <person name="Spatafora J.W."/>
            <person name="Maurice S."/>
            <person name="Pangilinan J."/>
            <person name="Andreopoulos W."/>
            <person name="LaButti K."/>
            <person name="Hundley H."/>
            <person name="Na H."/>
            <person name="Kuo A."/>
            <person name="Barry K."/>
            <person name="Lipzen A."/>
            <person name="Henrissat B."/>
            <person name="Riley R."/>
            <person name="Ahrendt S."/>
            <person name="Nagy L.G."/>
            <person name="Grigoriev I.V."/>
            <person name="Martin F."/>
            <person name="Rosso M.N."/>
        </authorList>
    </citation>
    <scope>NUCLEOTIDE SEQUENCE</scope>
    <source>
        <strain evidence="1">CBS 384.51</strain>
    </source>
</reference>
<comment type="caution">
    <text evidence="1">The sequence shown here is derived from an EMBL/GenBank/DDBJ whole genome shotgun (WGS) entry which is preliminary data.</text>
</comment>
<proteinExistence type="predicted"/>
<accession>A0ACB8TZR0</accession>
<evidence type="ECO:0000313" key="1">
    <source>
        <dbReference type="EMBL" id="KAI0087587.1"/>
    </source>
</evidence>
<keyword evidence="2" id="KW-1185">Reference proteome</keyword>
<dbReference type="EMBL" id="MU274917">
    <property type="protein sequence ID" value="KAI0087587.1"/>
    <property type="molecule type" value="Genomic_DNA"/>
</dbReference>
<protein>
    <submittedName>
        <fullName evidence="1">Uncharacterized protein</fullName>
    </submittedName>
</protein>